<evidence type="ECO:0000256" key="1">
    <source>
        <dbReference type="SAM" id="Phobius"/>
    </source>
</evidence>
<accession>A0A1Y3GGJ7</accession>
<feature type="transmembrane region" description="Helical" evidence="1">
    <location>
        <begin position="106"/>
        <end position="124"/>
    </location>
</feature>
<dbReference type="Pfam" id="PF09997">
    <property type="entry name" value="DUF2238"/>
    <property type="match status" value="1"/>
</dbReference>
<feature type="transmembrane region" description="Helical" evidence="1">
    <location>
        <begin position="366"/>
        <end position="384"/>
    </location>
</feature>
<keyword evidence="1" id="KW-1133">Transmembrane helix</keyword>
<reference evidence="2 3" key="1">
    <citation type="submission" date="2016-12" db="EMBL/GenBank/DDBJ databases">
        <title>Discovery of methanogenic haloarchaea.</title>
        <authorList>
            <person name="Sorokin D.Y."/>
            <person name="Makarova K.S."/>
            <person name="Abbas B."/>
            <person name="Ferrer M."/>
            <person name="Golyshin P.N."/>
        </authorList>
    </citation>
    <scope>NUCLEOTIDE SEQUENCE [LARGE SCALE GENOMIC DNA]</scope>
    <source>
        <strain evidence="2">AMET1</strain>
    </source>
</reference>
<keyword evidence="3" id="KW-1185">Reference proteome</keyword>
<keyword evidence="1" id="KW-0812">Transmembrane</keyword>
<feature type="transmembrane region" description="Helical" evidence="1">
    <location>
        <begin position="294"/>
        <end position="314"/>
    </location>
</feature>
<evidence type="ECO:0000313" key="2">
    <source>
        <dbReference type="EMBL" id="OUJ18555.1"/>
    </source>
</evidence>
<sequence>MISKMAINVFIPLTSELYLASFFWILIAIIGLVLFYSLYKATDRFYWKLSLAFTFFWFLGISGVSGSFEEYLLGANIAFIIVVPIIGFLSMLYLHYKTPFKFNRPFGIFFVVVFTLAAGGFLALTAKASDIFLGTIILESNTDLMVDLVWIAVGGLFMGFLLKYYSNKKQIYLEPSSVSFKFSIKEPSQWASRLLEFGFGEKGSGWAPIAARFLQAVLVIFTIAGVYTGNVRWTFSALIALAITQLPTIITKNLDMYLPPLLNFLIVLALSLHVVGGFLGFYDNVWWWDNLTHTFSSFLITVLGLVVLFSVDLYADSIKIPGRYTWMFLFMVIMATGVVWEILEFIGDELFGTTMQYGLRDTVADMFWNMVGASIAALLGQRYLEPYKNKWS</sequence>
<name>A0A1Y3GGJ7_9EURY</name>
<feature type="transmembrane region" description="Helical" evidence="1">
    <location>
        <begin position="326"/>
        <end position="346"/>
    </location>
</feature>
<feature type="transmembrane region" description="Helical" evidence="1">
    <location>
        <begin position="233"/>
        <end position="250"/>
    </location>
</feature>
<protein>
    <submittedName>
        <fullName evidence="2">Putative membrane protein</fullName>
    </submittedName>
</protein>
<organism evidence="2 3">
    <name type="scientific">Methanonatronarchaeum thermophilum</name>
    <dbReference type="NCBI Taxonomy" id="1927129"/>
    <lineage>
        <taxon>Archaea</taxon>
        <taxon>Methanobacteriati</taxon>
        <taxon>Methanobacteriota</taxon>
        <taxon>Methanonatronarchaeia</taxon>
        <taxon>Methanonatronarchaeales</taxon>
        <taxon>Methanonatronarchaeaceae</taxon>
        <taxon>Methanonatronarchaeum</taxon>
    </lineage>
</organism>
<dbReference type="InterPro" id="IPR014509">
    <property type="entry name" value="YjdF-like"/>
</dbReference>
<gene>
    <name evidence="2" type="ORF">AMET1_1474</name>
</gene>
<feature type="transmembrane region" description="Helical" evidence="1">
    <location>
        <begin position="144"/>
        <end position="162"/>
    </location>
</feature>
<proteinExistence type="predicted"/>
<feature type="transmembrane region" description="Helical" evidence="1">
    <location>
        <begin position="262"/>
        <end position="282"/>
    </location>
</feature>
<dbReference type="Proteomes" id="UP000195137">
    <property type="component" value="Unassembled WGS sequence"/>
</dbReference>
<feature type="transmembrane region" description="Helical" evidence="1">
    <location>
        <begin position="71"/>
        <end position="94"/>
    </location>
</feature>
<comment type="caution">
    <text evidence="2">The sequence shown here is derived from an EMBL/GenBank/DDBJ whole genome shotgun (WGS) entry which is preliminary data.</text>
</comment>
<dbReference type="AlphaFoldDB" id="A0A1Y3GGJ7"/>
<feature type="transmembrane region" description="Helical" evidence="1">
    <location>
        <begin position="45"/>
        <end position="65"/>
    </location>
</feature>
<keyword evidence="1" id="KW-0472">Membrane</keyword>
<evidence type="ECO:0000313" key="3">
    <source>
        <dbReference type="Proteomes" id="UP000195137"/>
    </source>
</evidence>
<feature type="transmembrane region" description="Helical" evidence="1">
    <location>
        <begin position="17"/>
        <end position="38"/>
    </location>
</feature>
<dbReference type="EMBL" id="MRZU01000004">
    <property type="protein sequence ID" value="OUJ18555.1"/>
    <property type="molecule type" value="Genomic_DNA"/>
</dbReference>